<dbReference type="Pfam" id="PF07687">
    <property type="entry name" value="M20_dimer"/>
    <property type="match status" value="1"/>
</dbReference>
<evidence type="ECO:0000313" key="7">
    <source>
        <dbReference type="EMBL" id="HGK54148.1"/>
    </source>
</evidence>
<evidence type="ECO:0000256" key="1">
    <source>
        <dbReference type="ARBA" id="ARBA00001947"/>
    </source>
</evidence>
<dbReference type="Pfam" id="PF01546">
    <property type="entry name" value="Peptidase_M20"/>
    <property type="match status" value="1"/>
</dbReference>
<dbReference type="GO" id="GO:0016787">
    <property type="term" value="F:hydrolase activity"/>
    <property type="evidence" value="ECO:0007669"/>
    <property type="project" value="UniProtKB-KW"/>
</dbReference>
<dbReference type="InterPro" id="IPR050072">
    <property type="entry name" value="Peptidase_M20A"/>
</dbReference>
<gene>
    <name evidence="7" type="ORF">ENU72_03900</name>
</gene>
<evidence type="ECO:0000256" key="4">
    <source>
        <dbReference type="ARBA" id="ARBA00022801"/>
    </source>
</evidence>
<keyword evidence="4" id="KW-0378">Hydrolase</keyword>
<name>A0A7V4E2H3_UNCW3</name>
<dbReference type="GO" id="GO:0046872">
    <property type="term" value="F:metal ion binding"/>
    <property type="evidence" value="ECO:0007669"/>
    <property type="project" value="UniProtKB-KW"/>
</dbReference>
<dbReference type="InterPro" id="IPR002933">
    <property type="entry name" value="Peptidase_M20"/>
</dbReference>
<proteinExistence type="inferred from homology"/>
<evidence type="ECO:0000259" key="6">
    <source>
        <dbReference type="Pfam" id="PF07687"/>
    </source>
</evidence>
<dbReference type="PANTHER" id="PTHR43808:SF8">
    <property type="entry name" value="PEPTIDASE M20 DIMERISATION DOMAIN-CONTAINING PROTEIN"/>
    <property type="match status" value="1"/>
</dbReference>
<keyword evidence="5" id="KW-0862">Zinc</keyword>
<sequence length="367" mass="42121">MNIKEILLKLLEFKSVSTNTLELKKIVIFIEDIFKDKKVYIKKFEVNEKPSIYISFYDTLEPRILFLGHLDVVPPDSEVGWSIKEEGDRIFARGAMDMKGTCAVLIKLFLDLIEEKRNGNFALLFTTDEEIGGKDGVEYIVNKENLNPEFVIIPDGGLNFNPVLESKGVLHVEISAKGKSCHGSTPWLGENAIEKLFEIYKEIKEFVIKESENKISEHWHPTVSIGVINGGEAVNKVPDNAFMQIDLRFPYPYSLNYFENKIKEILSKYKDTSYKILSKGEPVYTSSENEYVKKFIQVYEKVLDKKINFIKEHGATDGRFFVERNTPVLIIYPVGGGVHSKDEWVSISSLETLLNLFKEFLKEYEES</sequence>
<dbReference type="InterPro" id="IPR036264">
    <property type="entry name" value="Bact_exopeptidase_dim_dom"/>
</dbReference>
<evidence type="ECO:0000256" key="3">
    <source>
        <dbReference type="ARBA" id="ARBA00022723"/>
    </source>
</evidence>
<comment type="similarity">
    <text evidence="2">Belongs to the peptidase M20A family.</text>
</comment>
<dbReference type="AlphaFoldDB" id="A0A7V4E2H3"/>
<dbReference type="EMBL" id="DTDP01000180">
    <property type="protein sequence ID" value="HGK54148.1"/>
    <property type="molecule type" value="Genomic_DNA"/>
</dbReference>
<dbReference type="SUPFAM" id="SSF53187">
    <property type="entry name" value="Zn-dependent exopeptidases"/>
    <property type="match status" value="1"/>
</dbReference>
<dbReference type="Gene3D" id="3.40.630.10">
    <property type="entry name" value="Zn peptidases"/>
    <property type="match status" value="1"/>
</dbReference>
<accession>A0A7V4E2H3</accession>
<evidence type="ECO:0000256" key="2">
    <source>
        <dbReference type="ARBA" id="ARBA00006247"/>
    </source>
</evidence>
<dbReference type="PANTHER" id="PTHR43808">
    <property type="entry name" value="ACETYLORNITHINE DEACETYLASE"/>
    <property type="match status" value="1"/>
</dbReference>
<dbReference type="Gene3D" id="3.30.70.360">
    <property type="match status" value="1"/>
</dbReference>
<organism evidence="7">
    <name type="scientific">candidate division WOR-3 bacterium</name>
    <dbReference type="NCBI Taxonomy" id="2052148"/>
    <lineage>
        <taxon>Bacteria</taxon>
        <taxon>Bacteria division WOR-3</taxon>
    </lineage>
</organism>
<reference evidence="7" key="1">
    <citation type="journal article" date="2020" name="mSystems">
        <title>Genome- and Community-Level Interaction Insights into Carbon Utilization and Element Cycling Functions of Hydrothermarchaeota in Hydrothermal Sediment.</title>
        <authorList>
            <person name="Zhou Z."/>
            <person name="Liu Y."/>
            <person name="Xu W."/>
            <person name="Pan J."/>
            <person name="Luo Z.H."/>
            <person name="Li M."/>
        </authorList>
    </citation>
    <scope>NUCLEOTIDE SEQUENCE [LARGE SCALE GENOMIC DNA]</scope>
    <source>
        <strain evidence="7">SpSt-695</strain>
    </source>
</reference>
<comment type="cofactor">
    <cofactor evidence="1">
        <name>Zn(2+)</name>
        <dbReference type="ChEBI" id="CHEBI:29105"/>
    </cofactor>
</comment>
<dbReference type="PROSITE" id="PS00758">
    <property type="entry name" value="ARGE_DAPE_CPG2_1"/>
    <property type="match status" value="1"/>
</dbReference>
<protein>
    <submittedName>
        <fullName evidence="7">M20 family peptidase</fullName>
    </submittedName>
</protein>
<feature type="domain" description="Peptidase M20 dimerisation" evidence="6">
    <location>
        <begin position="165"/>
        <end position="269"/>
    </location>
</feature>
<keyword evidence="3" id="KW-0479">Metal-binding</keyword>
<evidence type="ECO:0000256" key="5">
    <source>
        <dbReference type="ARBA" id="ARBA00022833"/>
    </source>
</evidence>
<dbReference type="SUPFAM" id="SSF55031">
    <property type="entry name" value="Bacterial exopeptidase dimerisation domain"/>
    <property type="match status" value="1"/>
</dbReference>
<dbReference type="InterPro" id="IPR011650">
    <property type="entry name" value="Peptidase_M20_dimer"/>
</dbReference>
<dbReference type="InterPro" id="IPR001261">
    <property type="entry name" value="ArgE/DapE_CS"/>
</dbReference>
<comment type="caution">
    <text evidence="7">The sequence shown here is derived from an EMBL/GenBank/DDBJ whole genome shotgun (WGS) entry which is preliminary data.</text>
</comment>